<evidence type="ECO:0000256" key="1">
    <source>
        <dbReference type="ARBA" id="ARBA00022603"/>
    </source>
</evidence>
<dbReference type="Proteomes" id="UP000003706">
    <property type="component" value="Unassembled WGS sequence"/>
</dbReference>
<accession>H1KWG5</accession>
<dbReference type="SUPFAM" id="SSF53335">
    <property type="entry name" value="S-adenosyl-L-methionine-dependent methyltransferases"/>
    <property type="match status" value="1"/>
</dbReference>
<dbReference type="CDD" id="cd02440">
    <property type="entry name" value="AdoMet_MTases"/>
    <property type="match status" value="1"/>
</dbReference>
<name>H1KWG5_9EURY</name>
<dbReference type="AlphaFoldDB" id="H1KWG5"/>
<comment type="caution">
    <text evidence="3">The sequence shown here is derived from an EMBL/GenBank/DDBJ whole genome shotgun (WGS) entry which is preliminary data.</text>
</comment>
<sequence length="263" mass="29998">MIGLKIEDAIKINKNLEKYVVEKNGKMRLNLKNKIALIEYNKTILKALFGLDVEFHKEALVPTPVNRYLFVQSIDRSLKKLKNQKEINILEIGTGATTVIALIAAKCFNYNVIATEVVDEYLEYAKKNVLKNNLENKIKIIHSKGNIIKNIPEMENRRFDVILSYPPFYDKNAVSSGRKFGGALARDVELIGGGKYGEEFSLQIIEEGIDFLNENGIIALMMPKKPEERRKLIIEKMKEVGLSVEVDEIRTGNRLRYIIKGIK</sequence>
<dbReference type="InterPro" id="IPR010286">
    <property type="entry name" value="METTL16/RlmF"/>
</dbReference>
<dbReference type="PATRIC" id="fig|647171.4.peg.137"/>
<dbReference type="PANTHER" id="PTHR13393:SF0">
    <property type="entry name" value="RNA N6-ADENOSINE-METHYLTRANSFERASE METTL16"/>
    <property type="match status" value="1"/>
</dbReference>
<gene>
    <name evidence="3" type="ORF">MetfoDRAFT_0138</name>
</gene>
<keyword evidence="2" id="KW-0808">Transferase</keyword>
<dbReference type="Pfam" id="PF05971">
    <property type="entry name" value="Methyltransf_10"/>
    <property type="match status" value="1"/>
</dbReference>
<reference evidence="3 4" key="1">
    <citation type="submission" date="2011-09" db="EMBL/GenBank/DDBJ databases">
        <title>The draft genome of Methanotorris formicicus Mc-S-70.</title>
        <authorList>
            <consortium name="US DOE Joint Genome Institute (JGI-PGF)"/>
            <person name="Lucas S."/>
            <person name="Han J."/>
            <person name="Lapidus A."/>
            <person name="Cheng J.-F."/>
            <person name="Goodwin L."/>
            <person name="Pitluck S."/>
            <person name="Peters L."/>
            <person name="Land M.L."/>
            <person name="Hauser L."/>
            <person name="Sieprawska-Lupa M."/>
            <person name="Takai K."/>
            <person name="Miyazaki J."/>
            <person name="Whitman W."/>
            <person name="Woyke T.J."/>
        </authorList>
    </citation>
    <scope>NUCLEOTIDE SEQUENCE [LARGE SCALE GENOMIC DNA]</scope>
    <source>
        <strain evidence="3 4">Mc-S-70</strain>
    </source>
</reference>
<keyword evidence="4" id="KW-1185">Reference proteome</keyword>
<dbReference type="RefSeq" id="WP_007043584.1">
    <property type="nucleotide sequence ID" value="NZ_AGJL01000002.1"/>
</dbReference>
<organism evidence="3 4">
    <name type="scientific">Methanotorris formicicus Mc-S-70</name>
    <dbReference type="NCBI Taxonomy" id="647171"/>
    <lineage>
        <taxon>Archaea</taxon>
        <taxon>Methanobacteriati</taxon>
        <taxon>Methanobacteriota</taxon>
        <taxon>Methanomada group</taxon>
        <taxon>Methanococci</taxon>
        <taxon>Methanococcales</taxon>
        <taxon>Methanocaldococcaceae</taxon>
        <taxon>Methanotorris</taxon>
    </lineage>
</organism>
<evidence type="ECO:0000313" key="3">
    <source>
        <dbReference type="EMBL" id="EHP89542.1"/>
    </source>
</evidence>
<protein>
    <submittedName>
        <fullName evidence="3">Uncharacterized protein</fullName>
    </submittedName>
</protein>
<evidence type="ECO:0000313" key="4">
    <source>
        <dbReference type="Proteomes" id="UP000003706"/>
    </source>
</evidence>
<dbReference type="PANTHER" id="PTHR13393">
    <property type="entry name" value="SAM-DEPENDENT METHYLTRANSFERASE"/>
    <property type="match status" value="1"/>
</dbReference>
<dbReference type="Gene3D" id="3.40.50.150">
    <property type="entry name" value="Vaccinia Virus protein VP39"/>
    <property type="match status" value="1"/>
</dbReference>
<dbReference type="GO" id="GO:0052907">
    <property type="term" value="F:23S rRNA (adenine(1618)-N(6))-methyltransferase activity"/>
    <property type="evidence" value="ECO:0007669"/>
    <property type="project" value="TreeGrafter"/>
</dbReference>
<dbReference type="STRING" id="647171.MetfoDRAFT_0138"/>
<dbReference type="OrthoDB" id="30774at2157"/>
<keyword evidence="1" id="KW-0489">Methyltransferase</keyword>
<dbReference type="InterPro" id="IPR029063">
    <property type="entry name" value="SAM-dependent_MTases_sf"/>
</dbReference>
<evidence type="ECO:0000256" key="2">
    <source>
        <dbReference type="ARBA" id="ARBA00022679"/>
    </source>
</evidence>
<proteinExistence type="predicted"/>
<dbReference type="GO" id="GO:0070475">
    <property type="term" value="P:rRNA base methylation"/>
    <property type="evidence" value="ECO:0007669"/>
    <property type="project" value="TreeGrafter"/>
</dbReference>
<dbReference type="EMBL" id="AGJL01000002">
    <property type="protein sequence ID" value="EHP89542.1"/>
    <property type="molecule type" value="Genomic_DNA"/>
</dbReference>